<dbReference type="InterPro" id="IPR000408">
    <property type="entry name" value="Reg_chr_condens"/>
</dbReference>
<reference evidence="1" key="1">
    <citation type="submission" date="2018-10" db="EMBL/GenBank/DDBJ databases">
        <title>Hidden diversity of soil giant viruses.</title>
        <authorList>
            <person name="Schulz F."/>
            <person name="Alteio L."/>
            <person name="Goudeau D."/>
            <person name="Ryan E.M."/>
            <person name="Malmstrom R.R."/>
            <person name="Blanchard J."/>
            <person name="Woyke T."/>
        </authorList>
    </citation>
    <scope>NUCLEOTIDE SEQUENCE</scope>
    <source>
        <strain evidence="1">HYV1</strain>
    </source>
</reference>
<name>A0A3G5A9B5_9VIRU</name>
<sequence length="129" mass="13982">MSSGNNRYGQLGLGDYAPRNLFCEIKGIGKNTVEVKSGYLHTIIRLTNGTLMSCGCNESGQLGLGDNLNRFSYEEIRGIPKNIDEVVSGSFHSVVALTDKTLMSCGFNSYGQLGLGDNIPRNIFSVIKI</sequence>
<dbReference type="PANTHER" id="PTHR45982:SF1">
    <property type="entry name" value="REGULATOR OF CHROMOSOME CONDENSATION"/>
    <property type="match status" value="1"/>
</dbReference>
<organism evidence="1">
    <name type="scientific">Hyperionvirus sp</name>
    <dbReference type="NCBI Taxonomy" id="2487770"/>
    <lineage>
        <taxon>Viruses</taxon>
        <taxon>Varidnaviria</taxon>
        <taxon>Bamfordvirae</taxon>
        <taxon>Nucleocytoviricota</taxon>
        <taxon>Megaviricetes</taxon>
        <taxon>Imitervirales</taxon>
        <taxon>Mimiviridae</taxon>
        <taxon>Klosneuvirinae</taxon>
    </lineage>
</organism>
<protein>
    <submittedName>
        <fullName evidence="1">Chromosome condensation regulator</fullName>
    </submittedName>
</protein>
<dbReference type="PANTHER" id="PTHR45982">
    <property type="entry name" value="REGULATOR OF CHROMOSOME CONDENSATION"/>
    <property type="match status" value="1"/>
</dbReference>
<accession>A0A3G5A9B5</accession>
<evidence type="ECO:0000313" key="1">
    <source>
        <dbReference type="EMBL" id="AYV83672.1"/>
    </source>
</evidence>
<dbReference type="Gene3D" id="2.130.10.30">
    <property type="entry name" value="Regulator of chromosome condensation 1/beta-lactamase-inhibitor protein II"/>
    <property type="match status" value="1"/>
</dbReference>
<gene>
    <name evidence="1" type="ORF">Hyperionvirus10_8</name>
</gene>
<dbReference type="EMBL" id="MK072392">
    <property type="protein sequence ID" value="AYV83672.1"/>
    <property type="molecule type" value="Genomic_DNA"/>
</dbReference>
<dbReference type="PROSITE" id="PS50012">
    <property type="entry name" value="RCC1_3"/>
    <property type="match status" value="1"/>
</dbReference>
<proteinExistence type="predicted"/>
<dbReference type="InterPro" id="IPR051553">
    <property type="entry name" value="Ran_GTPase-activating"/>
</dbReference>
<dbReference type="GO" id="GO:0005085">
    <property type="term" value="F:guanyl-nucleotide exchange factor activity"/>
    <property type="evidence" value="ECO:0007669"/>
    <property type="project" value="TreeGrafter"/>
</dbReference>
<dbReference type="SUPFAM" id="SSF50985">
    <property type="entry name" value="RCC1/BLIP-II"/>
    <property type="match status" value="1"/>
</dbReference>
<dbReference type="InterPro" id="IPR009091">
    <property type="entry name" value="RCC1/BLIP-II"/>
</dbReference>
<dbReference type="Pfam" id="PF13540">
    <property type="entry name" value="RCC1_2"/>
    <property type="match status" value="2"/>
</dbReference>